<reference evidence="2 3" key="1">
    <citation type="journal article" date="2017" name="Int. J. Parasitol.">
        <title>The genome of the protozoan parasite Cystoisospora suis and a reverse vaccinology approach to identify vaccine candidates.</title>
        <authorList>
            <person name="Palmieri N."/>
            <person name="Shrestha A."/>
            <person name="Ruttkowski B."/>
            <person name="Beck T."/>
            <person name="Vogl C."/>
            <person name="Tomley F."/>
            <person name="Blake D.P."/>
            <person name="Joachim A."/>
        </authorList>
    </citation>
    <scope>NUCLEOTIDE SEQUENCE [LARGE SCALE GENOMIC DNA]</scope>
    <source>
        <strain evidence="2 3">Wien I</strain>
    </source>
</reference>
<feature type="compositionally biased region" description="Low complexity" evidence="1">
    <location>
        <begin position="1642"/>
        <end position="1658"/>
    </location>
</feature>
<name>A0A2C6LDM2_9APIC</name>
<evidence type="ECO:0000256" key="1">
    <source>
        <dbReference type="SAM" id="MobiDB-lite"/>
    </source>
</evidence>
<organism evidence="2 3">
    <name type="scientific">Cystoisospora suis</name>
    <dbReference type="NCBI Taxonomy" id="483139"/>
    <lineage>
        <taxon>Eukaryota</taxon>
        <taxon>Sar</taxon>
        <taxon>Alveolata</taxon>
        <taxon>Apicomplexa</taxon>
        <taxon>Conoidasida</taxon>
        <taxon>Coccidia</taxon>
        <taxon>Eucoccidiorida</taxon>
        <taxon>Eimeriorina</taxon>
        <taxon>Sarcocystidae</taxon>
        <taxon>Cystoisospora</taxon>
    </lineage>
</organism>
<dbReference type="Proteomes" id="UP000221165">
    <property type="component" value="Unassembled WGS sequence"/>
</dbReference>
<dbReference type="VEuPathDB" id="ToxoDB:CSUI_000050"/>
<feature type="region of interest" description="Disordered" evidence="1">
    <location>
        <begin position="2102"/>
        <end position="2127"/>
    </location>
</feature>
<comment type="caution">
    <text evidence="2">The sequence shown here is derived from an EMBL/GenBank/DDBJ whole genome shotgun (WGS) entry which is preliminary data.</text>
</comment>
<dbReference type="OrthoDB" id="331547at2759"/>
<dbReference type="RefSeq" id="XP_067927733.1">
    <property type="nucleotide sequence ID" value="XM_068060285.1"/>
</dbReference>
<dbReference type="EMBL" id="MIGC01000023">
    <property type="protein sequence ID" value="PHJ26087.1"/>
    <property type="molecule type" value="Genomic_DNA"/>
</dbReference>
<sequence length="2149" mass="221707">MAQPGWYTRIASSATSSSSRSPRDFPCPGHSEGQQSGVIYSSVSCPNQVFMRSAEGVPRSVSVPVERSSRGEIQTSFVGDCVQPSFHGLPVDQQYSSVAPGILSRLLSSAPRLLRNPGDVSSPAAAVSRQDRSSPAKGLSVSSPQNLRVSPLLSPCLLPYLKEALNCVSVTNEGSSSSWAPAAGACGLARGAAEGGAPLPSALVSNECHSVPQQHLKFFGELAPVEAAAASQAARHHHLGHVRSDVHEYLQPSIAFGLSNDGDCTHHRSVGTSARTICTIPADPHGRRRGGYAVDARATRASVSVPWSVERGDTTGGNRPSFARYSSSVRFLQVGLSAPVGRSGSILPGLFHPAVAEGESLGSVSASTVAAWAKPLLESTVVSSHPLLASRSASWSSSLTANNKLYTNSYRLYQSTARAAAPLATLSSGGGCGCEKEGVDLASSALPPLYSSGGTAAQESAEVGLTGSRTPATERPSFACEAGGCPVAVQGRDARHEVSAVGVLAASHAGANFAKFPQQRKQKRTFGEISCVLDGDPRSEEVNHSLGVARVVEDDSHVVFDGEVEEGTDGLDEVGEVRQGQLSESETDQSEEECDGCEGASFGVVNTLPWQPTQRREGGQCHSGERILNFWSAEPLLGRTISGVATAFPCFSGNKTRYAVKPFWSASSCTLLRESFSGNDGARGCGVLCEADTVSTSRGHIDTRTVGSRGRRTGSEIKRHGGGLIEHTSLYRLTDGLGTARGLFGPASDLSPSAGRRTASILSHSLPVRELGTLLRSSVPPGRLRAPKGCSPSKVSIRDLSQLRPTRLAASGPRCVRPAGDCPVRHSAEFCLPARVYSIERSGPHCGRELDEGVRVARGFSLCMLSSPAVDQRVADDHCHQGGARKQESHLFFDSAVAVQRTTMVGGGSRNQPNGSSTSFNGGAANGSAVVRVIGSAGGGRHTHSGRGVSGGIRHQGTGGGCVASKTAVKRPGRKAGGFVTTAGRVSASSQVNACSGVVGELEVDGGENNAEGDDEASVLEIACGGDEGRAYDSGNGGDGGEIPLDGGDNPGDVHNCDTMNARRLLVPPSSKRQRVIRHYGEAVEQGSPTAGATAVSFLPHVLVQPHKNTVHVDNGNSVVDTHVRRNTGVDLSPLLPMDCGSSGGACTPQPPTRGHAFSACRGGGAMSGVANARVVSSGTSDGVGPAAVIGPPASSHCLALTARGARRNRSGSLCCASVVSPHHHSPAIKSLRGGGTNLSNFSGSQPPQQGMSESFWVQSFEVVGHRRAADEDEDEEKVCFVESPCSPGFPNPSFSHGGCALNSLPVSSSFWIGVPSGGEDTSGGGGDCSGSFACNSLFLSPNVSSRHHHPDAGTDRGAAGGTTCCPASFPVPTGSRISGAALPHPQLGTGGTGAGPWATRIMQVCLGTGGPGAQWGGSGGQAGLLCGNMSTDAHNQGNLENADNAASGIALGGLVASSSPSLNPVIVAQLPPRNTASPQGTGTGRLGLLVCGSSNALSSAPAHHSRSAGSSSSSSSSLTSAWLFPKEWLGRNGRLCRRRGLLRGCTRALRDVNLLAEDGLLTVDAPLMLTRPTPNGGDGRLLIPRHTITLRLQQPQNVVPQATQTQNCSACCCGHHHACCGNVCPCAKSLDTCGSSCCSSLSTASTTTRGSSASSCRSRTRGVRSGGGGGKGQLTAGGDSLLLSAIHRRNSSLQNTLSRREGPTVVDTENAMPPQLHGCRSRSGSRESSYESAQNHVAKDGGHAASGAQGDNLSRMPASGCGGGGGACLHPAPSPESNSVLIGWAGGTRGGGGGKAAGHCHDISLASTSRPRSCSSTRFTSASSSCGGGGMTGGGKGGDGNGGEGGVCLASADSVEQQQHQQHFILVRSKPAYLFLWRYGERVCTQNPRRRWFVVTPMFVRTKWFGRCFEFYSRFQQGQLEKCKMLVIDAISRVSPRREAVIQAWCLAGCLETTLKELGIDYQVREAKEGPWQGFPEPTLTDDDQVAEGVLRLVTDPADEVETPSSHSLLSDLSSCLGVASGSNGVLPGALLPGHSAHFSSATNTLLQHNGASLRGGPLQSGTGGAGSNTQQQLGLQRLDVGARGRAGGGTGALLAGNSGAECGGTRRGHELSQQAVQHHHASRETPVRAFTYRQQQQQRTAAAAVGG</sequence>
<accession>A0A2C6LDM2</accession>
<protein>
    <submittedName>
        <fullName evidence="2">Uncharacterized protein</fullName>
    </submittedName>
</protein>
<dbReference type="GeneID" id="94423496"/>
<evidence type="ECO:0000313" key="2">
    <source>
        <dbReference type="EMBL" id="PHJ26087.1"/>
    </source>
</evidence>
<feature type="region of interest" description="Disordered" evidence="1">
    <location>
        <begin position="117"/>
        <end position="144"/>
    </location>
</feature>
<proteinExistence type="predicted"/>
<feature type="compositionally biased region" description="Low complexity" evidence="1">
    <location>
        <begin position="8"/>
        <end position="20"/>
    </location>
</feature>
<evidence type="ECO:0000313" key="3">
    <source>
        <dbReference type="Proteomes" id="UP000221165"/>
    </source>
</evidence>
<feature type="region of interest" description="Disordered" evidence="1">
    <location>
        <begin position="1"/>
        <end position="33"/>
    </location>
</feature>
<feature type="region of interest" description="Disordered" evidence="1">
    <location>
        <begin position="1693"/>
        <end position="1765"/>
    </location>
</feature>
<feature type="region of interest" description="Disordered" evidence="1">
    <location>
        <begin position="1642"/>
        <end position="1677"/>
    </location>
</feature>
<gene>
    <name evidence="2" type="ORF">CSUI_000050</name>
</gene>
<feature type="region of interest" description="Disordered" evidence="1">
    <location>
        <begin position="936"/>
        <end position="966"/>
    </location>
</feature>
<keyword evidence="3" id="KW-1185">Reference proteome</keyword>